<keyword evidence="9" id="KW-0732">Signal</keyword>
<dbReference type="Proteomes" id="UP001642484">
    <property type="component" value="Unassembled WGS sequence"/>
</dbReference>
<evidence type="ECO:0000256" key="4">
    <source>
        <dbReference type="ARBA" id="ARBA00022723"/>
    </source>
</evidence>
<dbReference type="EMBL" id="CAXAMN010021284">
    <property type="protein sequence ID" value="CAK9057576.1"/>
    <property type="molecule type" value="Genomic_DNA"/>
</dbReference>
<keyword evidence="11" id="KW-1185">Reference proteome</keyword>
<comment type="caution">
    <text evidence="10">The sequence shown here is derived from an EMBL/GenBank/DDBJ whole genome shotgun (WGS) entry which is preliminary data.</text>
</comment>
<evidence type="ECO:0000256" key="5">
    <source>
        <dbReference type="ARBA" id="ARBA00022801"/>
    </source>
</evidence>
<feature type="region of interest" description="Disordered" evidence="8">
    <location>
        <begin position="384"/>
        <end position="490"/>
    </location>
</feature>
<feature type="chain" id="PRO_5046491668" evidence="9">
    <location>
        <begin position="20"/>
        <end position="853"/>
    </location>
</feature>
<evidence type="ECO:0000256" key="3">
    <source>
        <dbReference type="ARBA" id="ARBA00022670"/>
    </source>
</evidence>
<keyword evidence="7" id="KW-0482">Metalloprotease</keyword>
<protein>
    <submittedName>
        <fullName evidence="10">Uncharacterized protein</fullName>
    </submittedName>
</protein>
<dbReference type="Pfam" id="PF01457">
    <property type="entry name" value="Peptidase_M8"/>
    <property type="match status" value="1"/>
</dbReference>
<evidence type="ECO:0000256" key="2">
    <source>
        <dbReference type="ARBA" id="ARBA00005860"/>
    </source>
</evidence>
<comment type="similarity">
    <text evidence="2">Belongs to the peptidase M8 family.</text>
</comment>
<feature type="signal peptide" evidence="9">
    <location>
        <begin position="1"/>
        <end position="19"/>
    </location>
</feature>
<feature type="compositionally biased region" description="Acidic residues" evidence="8">
    <location>
        <begin position="398"/>
        <end position="425"/>
    </location>
</feature>
<evidence type="ECO:0000313" key="11">
    <source>
        <dbReference type="Proteomes" id="UP001642484"/>
    </source>
</evidence>
<comment type="cofactor">
    <cofactor evidence="1">
        <name>Zn(2+)</name>
        <dbReference type="ChEBI" id="CHEBI:29105"/>
    </cofactor>
</comment>
<sequence length="853" mass="93589">MRCALGFWWVSVMVASEQSCPQGECDASPLLQLSHQVGILANATKSPLQVGEACDSDGDCESGVCALTWFGYVARLYQTTTVEPGLSNKACQLKLSGFNIVLRQKKRIAVSAKATQKYLPVLRQAVNAWKSVIRGLAMLVRGAPKKLVIEYAFVGPKVFGKKYCGCNNNCCKSLTGSSGPTLLYQADPNSGLRGLVTKAEIVFTTTRLGKYYGTSYLESLLLREVGVCLGIGSIWDYLGMVYKEPSGSINTLTNLYGNSGEMIGGWEWTGQITGHGVLEVEKDTRNMPLLQPFPACIGCGYAEDVMKIRLETQKTIGAPSVGLLHSLGYTIDYENANLPFGNEIPCAGCSAQPKLLKPNMKVKNQKGKTITTVRGFPYSSSLLAESVEGSPDDRSKSEDEDQADEDEADEDEDSTEVLLTEDADEASIKEDSAEDADEASIEEDSADEDEDSTEVLLTEDADEASIEQDSRERVEDAVQSDPAGNSCSQDSDCLSGVCVTSMVGYLKSAGYRLGQQDITGFSSKMCKPKLHDFDVELIPLSSNYPEYAFIFEEARTKWLSVIKGLSRAIRFVDGPITLQIYFDYFFENSRTLGSAGPSNVYKVDGVDGGSYWIPAIGTMNFNARFLVDNLISLELFKVVVLHEMAHVLLIGFWDLLSTAAQCDLTDFFTDAYLDGGGKAAMAHYILSEQWKKARKTPLQLYRTPGLAEPGSDCGHWDEDTVDNELMSPVINVDSNPLSILTAGGLEDMGYTIDYKECEVWPDSNTDSSVYTFFPGNNNAVLDGGKVKKKQRKLTDLVDYELKRPDLKFLDGPKGKVITTLPGELTPAQVLKTKKDLQEFLKKKYPLPEKMIKK</sequence>
<dbReference type="Gene3D" id="3.90.132.10">
    <property type="entry name" value="Leishmanolysin , domain 2"/>
    <property type="match status" value="1"/>
</dbReference>
<keyword evidence="3" id="KW-0645">Protease</keyword>
<dbReference type="SUPFAM" id="SSF55486">
    <property type="entry name" value="Metalloproteases ('zincins'), catalytic domain"/>
    <property type="match status" value="1"/>
</dbReference>
<organism evidence="10 11">
    <name type="scientific">Durusdinium trenchii</name>
    <dbReference type="NCBI Taxonomy" id="1381693"/>
    <lineage>
        <taxon>Eukaryota</taxon>
        <taxon>Sar</taxon>
        <taxon>Alveolata</taxon>
        <taxon>Dinophyceae</taxon>
        <taxon>Suessiales</taxon>
        <taxon>Symbiodiniaceae</taxon>
        <taxon>Durusdinium</taxon>
    </lineage>
</organism>
<feature type="compositionally biased region" description="Acidic residues" evidence="8">
    <location>
        <begin position="432"/>
        <end position="466"/>
    </location>
</feature>
<evidence type="ECO:0000256" key="6">
    <source>
        <dbReference type="ARBA" id="ARBA00022833"/>
    </source>
</evidence>
<accession>A0ABP0N1V1</accession>
<name>A0ABP0N1V1_9DINO</name>
<proteinExistence type="inferred from homology"/>
<evidence type="ECO:0000256" key="7">
    <source>
        <dbReference type="ARBA" id="ARBA00023049"/>
    </source>
</evidence>
<reference evidence="10 11" key="1">
    <citation type="submission" date="2024-02" db="EMBL/GenBank/DDBJ databases">
        <authorList>
            <person name="Chen Y."/>
            <person name="Shah S."/>
            <person name="Dougan E. K."/>
            <person name="Thang M."/>
            <person name="Chan C."/>
        </authorList>
    </citation>
    <scope>NUCLEOTIDE SEQUENCE [LARGE SCALE GENOMIC DNA]</scope>
</reference>
<keyword evidence="6" id="KW-0862">Zinc</keyword>
<evidence type="ECO:0000256" key="8">
    <source>
        <dbReference type="SAM" id="MobiDB-lite"/>
    </source>
</evidence>
<gene>
    <name evidence="10" type="ORF">CCMP2556_LOCUS28408</name>
</gene>
<evidence type="ECO:0000256" key="1">
    <source>
        <dbReference type="ARBA" id="ARBA00001947"/>
    </source>
</evidence>
<keyword evidence="4" id="KW-0479">Metal-binding</keyword>
<dbReference type="InterPro" id="IPR001577">
    <property type="entry name" value="Peptidase_M8"/>
</dbReference>
<evidence type="ECO:0000313" key="10">
    <source>
        <dbReference type="EMBL" id="CAK9057576.1"/>
    </source>
</evidence>
<evidence type="ECO:0000256" key="9">
    <source>
        <dbReference type="SAM" id="SignalP"/>
    </source>
</evidence>
<keyword evidence="5" id="KW-0378">Hydrolase</keyword>